<evidence type="ECO:0000256" key="3">
    <source>
        <dbReference type="ARBA" id="ARBA00022989"/>
    </source>
</evidence>
<protein>
    <recommendedName>
        <fullName evidence="5">Receptor ligand binding region domain-containing protein</fullName>
    </recommendedName>
</protein>
<comment type="subcellular location">
    <subcellularLocation>
        <location evidence="1">Membrane</location>
    </subcellularLocation>
</comment>
<evidence type="ECO:0000256" key="2">
    <source>
        <dbReference type="ARBA" id="ARBA00022692"/>
    </source>
</evidence>
<dbReference type="InterPro" id="IPR001828">
    <property type="entry name" value="ANF_lig-bd_rcpt"/>
</dbReference>
<organism evidence="6 7">
    <name type="scientific">Hypsibius exemplaris</name>
    <name type="common">Freshwater tardigrade</name>
    <dbReference type="NCBI Taxonomy" id="2072580"/>
    <lineage>
        <taxon>Eukaryota</taxon>
        <taxon>Metazoa</taxon>
        <taxon>Ecdysozoa</taxon>
        <taxon>Tardigrada</taxon>
        <taxon>Eutardigrada</taxon>
        <taxon>Parachela</taxon>
        <taxon>Hypsibioidea</taxon>
        <taxon>Hypsibiidae</taxon>
        <taxon>Hypsibius</taxon>
    </lineage>
</organism>
<reference evidence="7" key="1">
    <citation type="submission" date="2017-01" db="EMBL/GenBank/DDBJ databases">
        <title>Comparative genomics of anhydrobiosis in the tardigrade Hypsibius dujardini.</title>
        <authorList>
            <person name="Yoshida Y."/>
            <person name="Koutsovoulos G."/>
            <person name="Laetsch D."/>
            <person name="Stevens L."/>
            <person name="Kumar S."/>
            <person name="Horikawa D."/>
            <person name="Ishino K."/>
            <person name="Komine S."/>
            <person name="Tomita M."/>
            <person name="Blaxter M."/>
            <person name="Arakawa K."/>
        </authorList>
    </citation>
    <scope>NUCLEOTIDE SEQUENCE [LARGE SCALE GENOMIC DNA]</scope>
    <source>
        <strain evidence="7">Z151</strain>
    </source>
</reference>
<evidence type="ECO:0000313" key="6">
    <source>
        <dbReference type="EMBL" id="OQV22970.1"/>
    </source>
</evidence>
<dbReference type="GO" id="GO:0016020">
    <property type="term" value="C:membrane"/>
    <property type="evidence" value="ECO:0007669"/>
    <property type="project" value="UniProtKB-SubCell"/>
</dbReference>
<dbReference type="EMBL" id="MTYJ01000014">
    <property type="protein sequence ID" value="OQV22970.1"/>
    <property type="molecule type" value="Genomic_DNA"/>
</dbReference>
<dbReference type="Pfam" id="PF01094">
    <property type="entry name" value="ANF_receptor"/>
    <property type="match status" value="1"/>
</dbReference>
<feature type="domain" description="Receptor ligand binding region" evidence="5">
    <location>
        <begin position="4"/>
        <end position="271"/>
    </location>
</feature>
<keyword evidence="7" id="KW-1185">Reference proteome</keyword>
<dbReference type="Gene3D" id="3.40.50.2300">
    <property type="match status" value="1"/>
</dbReference>
<evidence type="ECO:0000313" key="7">
    <source>
        <dbReference type="Proteomes" id="UP000192578"/>
    </source>
</evidence>
<evidence type="ECO:0000256" key="4">
    <source>
        <dbReference type="ARBA" id="ARBA00023136"/>
    </source>
</evidence>
<comment type="caution">
    <text evidence="6">The sequence shown here is derived from an EMBL/GenBank/DDBJ whole genome shotgun (WGS) entry which is preliminary data.</text>
</comment>
<keyword evidence="4" id="KW-0472">Membrane</keyword>
<evidence type="ECO:0000256" key="1">
    <source>
        <dbReference type="ARBA" id="ARBA00004370"/>
    </source>
</evidence>
<keyword evidence="3" id="KW-1133">Transmembrane helix</keyword>
<proteinExistence type="predicted"/>
<accession>A0A1W0X6G9</accession>
<dbReference type="InterPro" id="IPR028082">
    <property type="entry name" value="Peripla_BP_I"/>
</dbReference>
<name>A0A1W0X6G9_HYPEX</name>
<keyword evidence="2" id="KW-0812">Transmembrane</keyword>
<sequence length="294" mass="34105">MDRIRDVDKYPTWIATNFYPNPSALYCTFLRSLNWTRIYVVIEGERFGDYYYYLSKFVLLQFKNCGLQSWQYTCRGPNDTCSPSEVDTMLLDFHSKTRIMVLFGRPQVMRDILIQASRLNMTAGDHVYVGNVLYGNTRKATDGFFAWHWRGTSNSSMHILQKAFQSVLLLHMVNVKHFMSPNIQKYVPDWERLAKHKYGNINLTHELGLPDLTSTQVAMELVGKIISEANASNIHSFSGSTLARKILNRQYNLTVGSTFVTPQGQMQYKTYASYYDTETSEFTVIINYNRIYCK</sequence>
<dbReference type="Proteomes" id="UP000192578">
    <property type="component" value="Unassembled WGS sequence"/>
</dbReference>
<dbReference type="AlphaFoldDB" id="A0A1W0X6G9"/>
<gene>
    <name evidence="6" type="ORF">BV898_03021</name>
</gene>
<dbReference type="SUPFAM" id="SSF53822">
    <property type="entry name" value="Periplasmic binding protein-like I"/>
    <property type="match status" value="1"/>
</dbReference>
<evidence type="ECO:0000259" key="5">
    <source>
        <dbReference type="Pfam" id="PF01094"/>
    </source>
</evidence>